<dbReference type="Pfam" id="PF02632">
    <property type="entry name" value="BioY"/>
    <property type="match status" value="1"/>
</dbReference>
<organism evidence="2">
    <name type="scientific">Chaetoceros debilis</name>
    <dbReference type="NCBI Taxonomy" id="122233"/>
    <lineage>
        <taxon>Eukaryota</taxon>
        <taxon>Sar</taxon>
        <taxon>Stramenopiles</taxon>
        <taxon>Ochrophyta</taxon>
        <taxon>Bacillariophyta</taxon>
        <taxon>Coscinodiscophyceae</taxon>
        <taxon>Chaetocerotophycidae</taxon>
        <taxon>Chaetocerotales</taxon>
        <taxon>Chaetocerotaceae</taxon>
        <taxon>Chaetoceros</taxon>
    </lineage>
</organism>
<protein>
    <submittedName>
        <fullName evidence="2">Uncharacterized protein</fullName>
    </submittedName>
</protein>
<sequence length="271" mass="29793">MGRKGKMLATSIISFNSIFSIFITCISIYLGGKVQLKNIIPPSISSTPITLHTLFASWAGMQFGPYIGAIGASFHAYMWYLLHSNVHVNAIATTELSATGSVSASTVTHPSFGSNSGSGKAIDSTACRRQFNLVDQRRTPLSFGYILGMVPCAVVAGSAIRMSTTKETFRIKSMDHRDFISISHPIVASTIGQTTTIAVGTIWIYVMIQHMNVDNDNSGQRGNFADKRRKGDMTLLSVCKKYFIPFLPGLLTKSIFSWIMLEYSSKFFRKD</sequence>
<dbReference type="InterPro" id="IPR003784">
    <property type="entry name" value="BioY"/>
</dbReference>
<dbReference type="GO" id="GO:0015225">
    <property type="term" value="F:biotin transmembrane transporter activity"/>
    <property type="evidence" value="ECO:0007669"/>
    <property type="project" value="InterPro"/>
</dbReference>
<proteinExistence type="predicted"/>
<feature type="transmembrane region" description="Helical" evidence="1">
    <location>
        <begin position="143"/>
        <end position="164"/>
    </location>
</feature>
<keyword evidence="1" id="KW-0812">Transmembrane</keyword>
<keyword evidence="1" id="KW-0472">Membrane</keyword>
<name>A0A7S3QJ27_9STRA</name>
<evidence type="ECO:0000313" key="2">
    <source>
        <dbReference type="EMBL" id="CAE0479081.1"/>
    </source>
</evidence>
<accession>A0A7S3QJ27</accession>
<keyword evidence="1" id="KW-1133">Transmembrane helix</keyword>
<dbReference type="AlphaFoldDB" id="A0A7S3QJ27"/>
<feature type="transmembrane region" description="Helical" evidence="1">
    <location>
        <begin position="185"/>
        <end position="208"/>
    </location>
</feature>
<feature type="transmembrane region" description="Helical" evidence="1">
    <location>
        <begin position="242"/>
        <end position="261"/>
    </location>
</feature>
<dbReference type="GO" id="GO:0005886">
    <property type="term" value="C:plasma membrane"/>
    <property type="evidence" value="ECO:0007669"/>
    <property type="project" value="InterPro"/>
</dbReference>
<feature type="transmembrane region" description="Helical" evidence="1">
    <location>
        <begin position="12"/>
        <end position="32"/>
    </location>
</feature>
<evidence type="ECO:0000256" key="1">
    <source>
        <dbReference type="SAM" id="Phobius"/>
    </source>
</evidence>
<dbReference type="Gene3D" id="1.10.1760.20">
    <property type="match status" value="1"/>
</dbReference>
<dbReference type="EMBL" id="HBIO01031242">
    <property type="protein sequence ID" value="CAE0479081.1"/>
    <property type="molecule type" value="Transcribed_RNA"/>
</dbReference>
<reference evidence="2" key="1">
    <citation type="submission" date="2021-01" db="EMBL/GenBank/DDBJ databases">
        <authorList>
            <person name="Corre E."/>
            <person name="Pelletier E."/>
            <person name="Niang G."/>
            <person name="Scheremetjew M."/>
            <person name="Finn R."/>
            <person name="Kale V."/>
            <person name="Holt S."/>
            <person name="Cochrane G."/>
            <person name="Meng A."/>
            <person name="Brown T."/>
            <person name="Cohen L."/>
        </authorList>
    </citation>
    <scope>NUCLEOTIDE SEQUENCE</scope>
    <source>
        <strain evidence="2">MM31A-1</strain>
    </source>
</reference>
<gene>
    <name evidence="2" type="ORF">CDEB00056_LOCUS23935</name>
</gene>